<proteinExistence type="predicted"/>
<accession>A0AC34RIH0</accession>
<name>A0AC34RIH0_9BILA</name>
<dbReference type="WBParaSite" id="JU765_v2.g7277.t1">
    <property type="protein sequence ID" value="JU765_v2.g7277.t1"/>
    <property type="gene ID" value="JU765_v2.g7277"/>
</dbReference>
<dbReference type="Proteomes" id="UP000887576">
    <property type="component" value="Unplaced"/>
</dbReference>
<evidence type="ECO:0000313" key="1">
    <source>
        <dbReference type="Proteomes" id="UP000887576"/>
    </source>
</evidence>
<organism evidence="1 2">
    <name type="scientific">Panagrolaimus sp. JU765</name>
    <dbReference type="NCBI Taxonomy" id="591449"/>
    <lineage>
        <taxon>Eukaryota</taxon>
        <taxon>Metazoa</taxon>
        <taxon>Ecdysozoa</taxon>
        <taxon>Nematoda</taxon>
        <taxon>Chromadorea</taxon>
        <taxon>Rhabditida</taxon>
        <taxon>Tylenchina</taxon>
        <taxon>Panagrolaimomorpha</taxon>
        <taxon>Panagrolaimoidea</taxon>
        <taxon>Panagrolaimidae</taxon>
        <taxon>Panagrolaimus</taxon>
    </lineage>
</organism>
<reference evidence="2" key="1">
    <citation type="submission" date="2022-11" db="UniProtKB">
        <authorList>
            <consortium name="WormBaseParasite"/>
        </authorList>
    </citation>
    <scope>IDENTIFICATION</scope>
</reference>
<sequence length="182" mass="20239">MATEAVFVEVMNSTVLYMDGTGNEFYQKYKDVGVIWIAMPALTLIILFVLIGFWGNGNIVIATWRNKALHGPCNYLLAISAAVDSLHGLSQFVQASIFYTGINFIPLKLCVFLQTLPLTGLNFGIILILLIGIDRVLSVMLPGRHRSMNVGVYMAIMMGICMAYNLILLYFTYDFALKHANS</sequence>
<protein>
    <submittedName>
        <fullName evidence="2">G-protein coupled receptors family 1 profile domain-containing protein</fullName>
    </submittedName>
</protein>
<evidence type="ECO:0000313" key="2">
    <source>
        <dbReference type="WBParaSite" id="JU765_v2.g7277.t1"/>
    </source>
</evidence>